<dbReference type="InterPro" id="IPR057596">
    <property type="entry name" value="RDRP_core"/>
</dbReference>
<dbReference type="PANTHER" id="PTHR23079">
    <property type="entry name" value="RNA-DEPENDENT RNA POLYMERASE"/>
    <property type="match status" value="1"/>
</dbReference>
<dbReference type="InterPro" id="IPR007855">
    <property type="entry name" value="RDRP"/>
</dbReference>
<comment type="similarity">
    <text evidence="1">Belongs to the RdRP family.</text>
</comment>
<keyword evidence="1" id="KW-0808">Transferase</keyword>
<feature type="region of interest" description="Disordered" evidence="2">
    <location>
        <begin position="253"/>
        <end position="287"/>
    </location>
</feature>
<evidence type="ECO:0000259" key="3">
    <source>
        <dbReference type="Pfam" id="PF05183"/>
    </source>
</evidence>
<dbReference type="PANTHER" id="PTHR23079:SF14">
    <property type="entry name" value="RNA-DEPENDENT RNA POLYMERASE"/>
    <property type="match status" value="1"/>
</dbReference>
<keyword evidence="1" id="KW-0694">RNA-binding</keyword>
<dbReference type="VEuPathDB" id="FungiDB:Z518_00421"/>
<feature type="compositionally biased region" description="Polar residues" evidence="2">
    <location>
        <begin position="253"/>
        <end position="274"/>
    </location>
</feature>
<feature type="region of interest" description="Disordered" evidence="2">
    <location>
        <begin position="189"/>
        <end position="209"/>
    </location>
</feature>
<dbReference type="HOGENOM" id="CLU_002322_0_1_1"/>
<dbReference type="EMBL" id="KN847475">
    <property type="protein sequence ID" value="KIX09342.1"/>
    <property type="molecule type" value="Genomic_DNA"/>
</dbReference>
<dbReference type="EC" id="2.7.7.48" evidence="1"/>
<reference evidence="4 5" key="1">
    <citation type="submission" date="2015-01" db="EMBL/GenBank/DDBJ databases">
        <title>The Genome Sequence of Rhinocladiella mackenzie CBS 650.93.</title>
        <authorList>
            <consortium name="The Broad Institute Genomics Platform"/>
            <person name="Cuomo C."/>
            <person name="de Hoog S."/>
            <person name="Gorbushina A."/>
            <person name="Stielow B."/>
            <person name="Teixiera M."/>
            <person name="Abouelleil A."/>
            <person name="Chapman S.B."/>
            <person name="Priest M."/>
            <person name="Young S.K."/>
            <person name="Wortman J."/>
            <person name="Nusbaum C."/>
            <person name="Birren B."/>
        </authorList>
    </citation>
    <scope>NUCLEOTIDE SEQUENCE [LARGE SCALE GENOMIC DNA]</scope>
    <source>
        <strain evidence="4 5">CBS 650.93</strain>
    </source>
</reference>
<proteinExistence type="inferred from homology"/>
<name>A0A0D2G3X7_9EURO</name>
<organism evidence="4 5">
    <name type="scientific">Rhinocladiella mackenziei CBS 650.93</name>
    <dbReference type="NCBI Taxonomy" id="1442369"/>
    <lineage>
        <taxon>Eukaryota</taxon>
        <taxon>Fungi</taxon>
        <taxon>Dikarya</taxon>
        <taxon>Ascomycota</taxon>
        <taxon>Pezizomycotina</taxon>
        <taxon>Eurotiomycetes</taxon>
        <taxon>Chaetothyriomycetidae</taxon>
        <taxon>Chaetothyriales</taxon>
        <taxon>Herpotrichiellaceae</taxon>
        <taxon>Rhinocladiella</taxon>
    </lineage>
</organism>
<dbReference type="GeneID" id="25288492"/>
<keyword evidence="1" id="KW-0696">RNA-directed RNA polymerase</keyword>
<evidence type="ECO:0000313" key="4">
    <source>
        <dbReference type="EMBL" id="KIX09342.1"/>
    </source>
</evidence>
<protein>
    <recommendedName>
        <fullName evidence="1">RNA-dependent RNA polymerase</fullName>
        <ecNumber evidence="1">2.7.7.48</ecNumber>
    </recommendedName>
</protein>
<dbReference type="GO" id="GO:0003968">
    <property type="term" value="F:RNA-directed RNA polymerase activity"/>
    <property type="evidence" value="ECO:0007669"/>
    <property type="project" value="UniProtKB-KW"/>
</dbReference>
<evidence type="ECO:0000256" key="1">
    <source>
        <dbReference type="RuleBase" id="RU363098"/>
    </source>
</evidence>
<evidence type="ECO:0000256" key="2">
    <source>
        <dbReference type="SAM" id="MobiDB-lite"/>
    </source>
</evidence>
<dbReference type="GO" id="GO:0003723">
    <property type="term" value="F:RNA binding"/>
    <property type="evidence" value="ECO:0007669"/>
    <property type="project" value="UniProtKB-KW"/>
</dbReference>
<sequence length="1333" mass="152316">MPETPRHVGGRVDKAIHHLNAQWDLGLPRLHGEEAIAAEAKGPLARKCSSRIRYLCFRTDGIDSLLAEFEQRARQIHSKWIFKPSQERGTLPSLPVTKSFVARDIHSKYATGLRLSDSQRNDLLQLLYNVLNDDFELARMTDSYSYERSTDSTYSTAPTTPRQQDKVAVPGREVLDISEITTRGLEEPEIKDPMRKSAKRSLGSPDVKNKRQQTLFQTRFFKSATAFDEPDIIKQPDPVSFDTATSAKVSSVFTTSAEDGNDAPSNETSMISHGQQEDSQDLFPTQDVNDYLDDDEFNRSFNEACLLPNPVDAFDLTLTQNNPFKQKAQLPSDVPFWLCWELYRISLSLDLIPITLYKTLRAKREENNMTLDSFWDFVKQLCREKTNTPIPPKSDLSAWTTEDGQYESSDLRKVIYLTGTLDWNDDPANGLLKFRPNAIHCEQSCRLYRKFGADRFLVLSTPVFERYPYPEKLRPQGSGTESLHKKITEFLAKGPHFIAGRYWRVFYVEAEKSKNRKNQQGPRLKWVLFAERGYDIAPSRPPQLHMQFPKVDGRHQMITVEDLTQWHMPLDANMDSTDLRLFSRWSIGLSKTTPTVTLNRHEFLYLHDPPPPEPVMNDGCALMSHELALAIWASYGGKGDLPSAVQGRTAGAKGLWLVDYHNSFPDVSDRKYWIQVSDSQLKIKPHPRDRADADETQLTFEVLKWAGDCKEGHLNMQLITVLDDRGVPRDVLEEALKLDTTSYLESLRAAMDSPEALGAWLQEKGYARSESKRLLGSFPMETAEQIKLLLNSGFRPRECAQLGKNASYLLRDYMSRYVEKLWIKIPCSTVAFCAPDPVGVLEEGEIFISFSHPIKNPRTGLGERELDDMDVLVARNPAYLASDMQKRRAVYKRELRYYRNVVIFSTRGETPLASLLSGGDYDGDCCTIIWDPEIVKHFQNTEPPRMPREEECGMIQMSTPLTNIFTTTRPLAEAMEDFLRGCVSFNASSSFMGMCSSEHERLVYFLSQIGEPDKLSNRGAVKLAALAGYLVDSNKQGWNLSEKAWHALRREASGPKQLPEPAFKMGDTPRMWMGKYPNIMDFLKFGVAERQKEQALAEFANISREAGTYDSELSDYWKQALREAEQENLRLNDAPLQKKSHQFARELRNLNRTSLRPVPSTLADLLTGDEGLLQQIVQLNDFWTHLKATEAIESSPSDEAGSKKFHTAIHKVYEQFQAIEPKYVDHELRRRYEAEKEHPFPYWSLLRASCLHYYVCRKGGLQRWVWFVAGREFCQLKALHHKGEVVLMTRGMYDIMKVDTKLVKGLLLTTEVAEEDTFYDADEEMDDEAEFAG</sequence>
<dbReference type="GO" id="GO:0031380">
    <property type="term" value="C:nuclear RNA-directed RNA polymerase complex"/>
    <property type="evidence" value="ECO:0007669"/>
    <property type="project" value="TreeGrafter"/>
</dbReference>
<dbReference type="STRING" id="1442369.A0A0D2G3X7"/>
<dbReference type="Pfam" id="PF05183">
    <property type="entry name" value="RdRP"/>
    <property type="match status" value="1"/>
</dbReference>
<dbReference type="Proteomes" id="UP000053617">
    <property type="component" value="Unassembled WGS sequence"/>
</dbReference>
<gene>
    <name evidence="4" type="ORF">Z518_00421</name>
</gene>
<evidence type="ECO:0000313" key="5">
    <source>
        <dbReference type="Proteomes" id="UP000053617"/>
    </source>
</evidence>
<accession>A0A0D2G3X7</accession>
<keyword evidence="5" id="KW-1185">Reference proteome</keyword>
<dbReference type="RefSeq" id="XP_013276478.1">
    <property type="nucleotide sequence ID" value="XM_013421024.1"/>
</dbReference>
<dbReference type="OrthoDB" id="10055769at2759"/>
<feature type="domain" description="RDRP core" evidence="3">
    <location>
        <begin position="436"/>
        <end position="1085"/>
    </location>
</feature>
<comment type="catalytic activity">
    <reaction evidence="1">
        <text>RNA(n) + a ribonucleoside 5'-triphosphate = RNA(n+1) + diphosphate</text>
        <dbReference type="Rhea" id="RHEA:21248"/>
        <dbReference type="Rhea" id="RHEA-COMP:14527"/>
        <dbReference type="Rhea" id="RHEA-COMP:17342"/>
        <dbReference type="ChEBI" id="CHEBI:33019"/>
        <dbReference type="ChEBI" id="CHEBI:61557"/>
        <dbReference type="ChEBI" id="CHEBI:140395"/>
        <dbReference type="EC" id="2.7.7.48"/>
    </reaction>
</comment>
<dbReference type="GO" id="GO:0030422">
    <property type="term" value="P:siRNA processing"/>
    <property type="evidence" value="ECO:0007669"/>
    <property type="project" value="TreeGrafter"/>
</dbReference>
<keyword evidence="1" id="KW-0548">Nucleotidyltransferase</keyword>